<dbReference type="GO" id="GO:0051792">
    <property type="term" value="P:medium-chain fatty acid biosynthetic process"/>
    <property type="evidence" value="ECO:0007669"/>
    <property type="project" value="TreeGrafter"/>
</dbReference>
<dbReference type="SUPFAM" id="SSF53474">
    <property type="entry name" value="alpha/beta-Hydrolases"/>
    <property type="match status" value="1"/>
</dbReference>
<dbReference type="OrthoDB" id="5954035at2759"/>
<reference evidence="4" key="1">
    <citation type="submission" date="2020-11" db="EMBL/GenBank/DDBJ databases">
        <authorList>
            <consortium name="DOE Joint Genome Institute"/>
            <person name="Ahrendt S."/>
            <person name="Riley R."/>
            <person name="Andreopoulos W."/>
            <person name="Labutti K."/>
            <person name="Pangilinan J."/>
            <person name="Ruiz-Duenas F.J."/>
            <person name="Barrasa J.M."/>
            <person name="Sanchez-Garcia M."/>
            <person name="Camarero S."/>
            <person name="Miyauchi S."/>
            <person name="Serrano A."/>
            <person name="Linde D."/>
            <person name="Babiker R."/>
            <person name="Drula E."/>
            <person name="Ayuso-Fernandez I."/>
            <person name="Pacheco R."/>
            <person name="Padilla G."/>
            <person name="Ferreira P."/>
            <person name="Barriuso J."/>
            <person name="Kellner H."/>
            <person name="Castanera R."/>
            <person name="Alfaro M."/>
            <person name="Ramirez L."/>
            <person name="Pisabarro A.G."/>
            <person name="Kuo A."/>
            <person name="Tritt A."/>
            <person name="Lipzen A."/>
            <person name="He G."/>
            <person name="Yan M."/>
            <person name="Ng V."/>
            <person name="Cullen D."/>
            <person name="Martin F."/>
            <person name="Rosso M.-N."/>
            <person name="Henrissat B."/>
            <person name="Hibbett D."/>
            <person name="Martinez A.T."/>
            <person name="Grigoriev I.V."/>
        </authorList>
    </citation>
    <scope>NUCLEOTIDE SEQUENCE</scope>
    <source>
        <strain evidence="4">MF-IS2</strain>
    </source>
</reference>
<dbReference type="GO" id="GO:0051793">
    <property type="term" value="P:medium-chain fatty acid catabolic process"/>
    <property type="evidence" value="ECO:0007669"/>
    <property type="project" value="TreeGrafter"/>
</dbReference>
<evidence type="ECO:0000259" key="3">
    <source>
        <dbReference type="Pfam" id="PF00561"/>
    </source>
</evidence>
<evidence type="ECO:0000313" key="4">
    <source>
        <dbReference type="EMBL" id="KAF9451048.1"/>
    </source>
</evidence>
<comment type="caution">
    <text evidence="4">The sequence shown here is derived from an EMBL/GenBank/DDBJ whole genome shotgun (WGS) entry which is preliminary data.</text>
</comment>
<dbReference type="GO" id="GO:0047372">
    <property type="term" value="F:monoacylglycerol lipase activity"/>
    <property type="evidence" value="ECO:0007669"/>
    <property type="project" value="TreeGrafter"/>
</dbReference>
<dbReference type="Pfam" id="PF00561">
    <property type="entry name" value="Abhydrolase_1"/>
    <property type="match status" value="1"/>
</dbReference>
<dbReference type="Proteomes" id="UP000807342">
    <property type="component" value="Unassembled WGS sequence"/>
</dbReference>
<dbReference type="GO" id="GO:0008126">
    <property type="term" value="F:acetylesterase activity"/>
    <property type="evidence" value="ECO:0007669"/>
    <property type="project" value="TreeGrafter"/>
</dbReference>
<dbReference type="Gene3D" id="3.40.50.1820">
    <property type="entry name" value="alpha/beta hydrolase"/>
    <property type="match status" value="1"/>
</dbReference>
<evidence type="ECO:0000313" key="5">
    <source>
        <dbReference type="Proteomes" id="UP000807342"/>
    </source>
</evidence>
<dbReference type="AlphaFoldDB" id="A0A9P5XHJ7"/>
<dbReference type="InterPro" id="IPR000073">
    <property type="entry name" value="AB_hydrolase_1"/>
</dbReference>
<name>A0A9P5XHJ7_9AGAR</name>
<protein>
    <submittedName>
        <fullName evidence="4">AB-hydrolase YheT</fullName>
    </submittedName>
</protein>
<dbReference type="InterPro" id="IPR029058">
    <property type="entry name" value="AB_hydrolase_fold"/>
</dbReference>
<comment type="similarity">
    <text evidence="1">Belongs to the AB hydrolase superfamily. AB hydrolase 4 family.</text>
</comment>
<dbReference type="PANTHER" id="PTHR10794">
    <property type="entry name" value="ABHYDROLASE DOMAIN-CONTAINING PROTEIN"/>
    <property type="match status" value="1"/>
</dbReference>
<keyword evidence="5" id="KW-1185">Reference proteome</keyword>
<evidence type="ECO:0000256" key="2">
    <source>
        <dbReference type="SAM" id="SignalP"/>
    </source>
</evidence>
<proteinExistence type="inferred from homology"/>
<keyword evidence="2" id="KW-0732">Signal</keyword>
<dbReference type="InterPro" id="IPR050960">
    <property type="entry name" value="AB_hydrolase_4_sf"/>
</dbReference>
<feature type="chain" id="PRO_5040256098" evidence="2">
    <location>
        <begin position="23"/>
        <end position="468"/>
    </location>
</feature>
<gene>
    <name evidence="4" type="ORF">P691DRAFT_797369</name>
</gene>
<dbReference type="PANTHER" id="PTHR10794:SF63">
    <property type="entry name" value="ALPHA_BETA HYDROLASE 1, ISOFORM A"/>
    <property type="match status" value="1"/>
</dbReference>
<organism evidence="4 5">
    <name type="scientific">Macrolepiota fuliginosa MF-IS2</name>
    <dbReference type="NCBI Taxonomy" id="1400762"/>
    <lineage>
        <taxon>Eukaryota</taxon>
        <taxon>Fungi</taxon>
        <taxon>Dikarya</taxon>
        <taxon>Basidiomycota</taxon>
        <taxon>Agaricomycotina</taxon>
        <taxon>Agaricomycetes</taxon>
        <taxon>Agaricomycetidae</taxon>
        <taxon>Agaricales</taxon>
        <taxon>Agaricineae</taxon>
        <taxon>Agaricaceae</taxon>
        <taxon>Macrolepiota</taxon>
    </lineage>
</organism>
<feature type="signal peptide" evidence="2">
    <location>
        <begin position="1"/>
        <end position="22"/>
    </location>
</feature>
<dbReference type="EMBL" id="MU151092">
    <property type="protein sequence ID" value="KAF9451048.1"/>
    <property type="molecule type" value="Genomic_DNA"/>
</dbReference>
<evidence type="ECO:0000256" key="1">
    <source>
        <dbReference type="ARBA" id="ARBA00010884"/>
    </source>
</evidence>
<feature type="domain" description="AB hydrolase-1" evidence="3">
    <location>
        <begin position="133"/>
        <end position="363"/>
    </location>
</feature>
<sequence>MDSLFSLYGLGIMATILSVASSKFPNYSTTIHFPPKPIELNVYKGDDEGGIEQRSIRELVETKVPSVFKDFKPLWWLFNGHLQTIYCVLGDFSKHEKVLYKRTYLRLVDGGTLGLDFTPADPENNPHLKDDTPIIVVQHGLTGGSYESYVRAILSRAILSKDKGGLGYRAVVINFRGCAGVPITSARFYSAGHTDDTRNALLYIANQYPKAPLLALGFSLGSNVITRYLGEEKENARLHAACSLACPWDLEDNNDRLLNSYLGKHIYSKGMGGNLQNVLKRHYKSLTADPDHFVAQAAVKAATLKNPTLEEFDDTFTRIAGGPSPVFPFPSSREYYRSMSTHHIVKDVRIPYLAISAADDPVVRRVPMDGGGNPYVVMGLTTGGGHLGWFQAGGTHNVDRWTTQPVLEWLRLMGDNVVHKSAPRGRTIFIDSEGWLREEGQPQLGCRELFEEGLVDGNGGEAGILQGL</sequence>
<accession>A0A9P5XHJ7</accession>